<protein>
    <submittedName>
        <fullName evidence="2">Uncharacterized protein</fullName>
    </submittedName>
</protein>
<dbReference type="EMBL" id="JQ020308">
    <property type="protein sequence ID" value="AEX12450.1"/>
    <property type="molecule type" value="Genomic_DNA"/>
</dbReference>
<dbReference type="Gene3D" id="3.40.50.150">
    <property type="entry name" value="Vaccinia Virus protein VP39"/>
    <property type="match status" value="1"/>
</dbReference>
<organism evidence="2">
    <name type="scientific">Pinus taeda</name>
    <name type="common">Loblolly pine</name>
    <dbReference type="NCBI Taxonomy" id="3352"/>
    <lineage>
        <taxon>Eukaryota</taxon>
        <taxon>Viridiplantae</taxon>
        <taxon>Streptophyta</taxon>
        <taxon>Embryophyta</taxon>
        <taxon>Tracheophyta</taxon>
        <taxon>Spermatophyta</taxon>
        <taxon>Pinopsida</taxon>
        <taxon>Pinidae</taxon>
        <taxon>Conifers I</taxon>
        <taxon>Pinales</taxon>
        <taxon>Pinaceae</taxon>
        <taxon>Pinus</taxon>
        <taxon>Pinus subgen. Pinus</taxon>
    </lineage>
</organism>
<sequence length="133" mass="14740">DKSSRSWNGNRVFISNDGPMEVAEAYLAQFQKDFSSFLTARAQEIVKGGCMFIYLSGRDTADPRHQGASGVIGDILEAAFNDILSQGLIEVEKLHSFNLPFFAPCAEELIAEFEKEGSFIIKRILFLSGVVEK</sequence>
<dbReference type="PANTHER" id="PTHR31009">
    <property type="entry name" value="S-ADENOSYL-L-METHIONINE:CARBOXYL METHYLTRANSFERASE FAMILY PROTEIN"/>
    <property type="match status" value="1"/>
</dbReference>
<dbReference type="InterPro" id="IPR005299">
    <property type="entry name" value="MeTrfase_7"/>
</dbReference>
<gene>
    <name evidence="2" type="ORF">2_2866_01</name>
</gene>
<dbReference type="InterPro" id="IPR029063">
    <property type="entry name" value="SAM-dependent_MTases_sf"/>
</dbReference>
<name>K7NMB9_PINTA</name>
<feature type="non-terminal residue" evidence="2">
    <location>
        <position position="133"/>
    </location>
</feature>
<dbReference type="SUPFAM" id="SSF53335">
    <property type="entry name" value="S-adenosyl-L-methionine-dependent methyltransferases"/>
    <property type="match status" value="1"/>
</dbReference>
<evidence type="ECO:0000313" key="2">
    <source>
        <dbReference type="EMBL" id="AEX12450.1"/>
    </source>
</evidence>
<dbReference type="Pfam" id="PF03492">
    <property type="entry name" value="Methyltransf_7"/>
    <property type="match status" value="1"/>
</dbReference>
<evidence type="ECO:0000313" key="1">
    <source>
        <dbReference type="EMBL" id="AEX12448.1"/>
    </source>
</evidence>
<proteinExistence type="predicted"/>
<dbReference type="GO" id="GO:0008168">
    <property type="term" value="F:methyltransferase activity"/>
    <property type="evidence" value="ECO:0007669"/>
    <property type="project" value="InterPro"/>
</dbReference>
<reference evidence="2" key="1">
    <citation type="submission" date="2011-11" db="EMBL/GenBank/DDBJ databases">
        <title>Nucleotide Diversity and Divergence in the Loblolly Pine Gene Space.</title>
        <authorList>
            <person name="Neale D.B."/>
            <person name="Wegrzyn J.L."/>
            <person name="Lee J.M."/>
            <person name="Eckert A.J."/>
            <person name="Liechty J.D."/>
            <person name="Stevens K.A."/>
            <person name="Langley C.H."/>
        </authorList>
    </citation>
    <scope>NUCLEOTIDE SEQUENCE</scope>
    <source>
        <strain evidence="2">2287</strain>
        <strain evidence="1">2299</strain>
        <tissue evidence="2">Megagametophyte</tissue>
    </source>
</reference>
<feature type="non-terminal residue" evidence="2">
    <location>
        <position position="1"/>
    </location>
</feature>
<dbReference type="EMBL" id="JQ020306">
    <property type="protein sequence ID" value="AEX12448.1"/>
    <property type="molecule type" value="Genomic_DNA"/>
</dbReference>
<accession>K7NMB9</accession>
<dbReference type="AlphaFoldDB" id="K7NMB9"/>